<proteinExistence type="predicted"/>
<dbReference type="PANTHER" id="PTHR16305">
    <property type="entry name" value="TESTICULAR SOLUBLE ADENYLYL CYCLASE"/>
    <property type="match status" value="1"/>
</dbReference>
<reference evidence="4 5" key="1">
    <citation type="journal article" date="2024" name="Science">
        <title>Giant polyketide synthase enzymes in the biosynthesis of giant marine polyether toxins.</title>
        <authorList>
            <person name="Fallon T.R."/>
            <person name="Shende V.V."/>
            <person name="Wierzbicki I.H."/>
            <person name="Pendleton A.L."/>
            <person name="Watervoot N.F."/>
            <person name="Auber R.P."/>
            <person name="Gonzalez D.J."/>
            <person name="Wisecaver J.H."/>
            <person name="Moore B.S."/>
        </authorList>
    </citation>
    <scope>NUCLEOTIDE SEQUENCE [LARGE SCALE GENOMIC DNA]</scope>
    <source>
        <strain evidence="4 5">12B1</strain>
    </source>
</reference>
<feature type="compositionally biased region" description="Low complexity" evidence="3">
    <location>
        <begin position="251"/>
        <end position="268"/>
    </location>
</feature>
<dbReference type="Gene3D" id="1.25.40.10">
    <property type="entry name" value="Tetratricopeptide repeat domain"/>
    <property type="match status" value="1"/>
</dbReference>
<gene>
    <name evidence="4" type="ORF">AB1Y20_002273</name>
</gene>
<evidence type="ECO:0008006" key="6">
    <source>
        <dbReference type="Google" id="ProtNLM"/>
    </source>
</evidence>
<dbReference type="SUPFAM" id="SSF52540">
    <property type="entry name" value="P-loop containing nucleoside triphosphate hydrolases"/>
    <property type="match status" value="1"/>
</dbReference>
<dbReference type="GO" id="GO:0005737">
    <property type="term" value="C:cytoplasm"/>
    <property type="evidence" value="ECO:0007669"/>
    <property type="project" value="TreeGrafter"/>
</dbReference>
<protein>
    <recommendedName>
        <fullName evidence="6">Orc1-like AAA ATPase domain-containing protein</fullName>
    </recommendedName>
</protein>
<dbReference type="InterPro" id="IPR027417">
    <property type="entry name" value="P-loop_NTPase"/>
</dbReference>
<name>A0AB34JB87_PRYPA</name>
<evidence type="ECO:0000256" key="1">
    <source>
        <dbReference type="ARBA" id="ARBA00022741"/>
    </source>
</evidence>
<dbReference type="GO" id="GO:0005524">
    <property type="term" value="F:ATP binding"/>
    <property type="evidence" value="ECO:0007669"/>
    <property type="project" value="UniProtKB-KW"/>
</dbReference>
<sequence>MCQAAGNAGGGVLMDEDTRRALVEGVCEVEALDPIKVKGKEEKVPVFRPTAKKVAHVGLLSGMGSSKGTSLVAADTPRCLDLPYIMSNNAWVRAGNRNSNRSVNTIGRQAELAMLWAAVRDLQAGRSRAVIFQGEAGLGKTHLVDMLRILHAESGKNNGAGVPTVKGTIDGELSQLGFIMTSAKPVEQTTPFYMFRDIFARLFTQQTLMELQIASAASVPKEADPHGEPSMKVNRERTSKGSSTKPNGLASSQSSKSSDALSMETPTSVPTPPVSLQPSPELQRLEPPTPKRRLIRRTGTSKVKPAEAQAAYSGQQAAAPQPQQRVKESKKKQSAPRQSVLASMPLAITTLGGTRVGNPRPLNDASSSGDQHREASWSPGASRGVSPAGRVPKATFAEKGAERAGSPLRDSSTMAARGPLKEASAPLPPKQRVVPKRLNVEAANEPIGRKRRVTPPPSPLSKRRARIRKRWRDAYSTVLAFLLPLRNLNFRHSVRPQADAMILDDPQIVQLAPLLSAVLPVPIADNEVTKHMHGESRMGATITVMIAVLAAKLRGCATVLAFDDVHWMDSSSWALLCSMVRDINPMLVCLTSRPPSSSTKHESYDELVKYATPACVVELNGLQGSDLEALLCDSLEVSQVPSSLVEIISDKSDGNPFWVKEFVKSMLEDNVISADGKLLVDSISEVNFPSSVEGLVTSRMDRIPAALQLTMKVASVLEADFDEKAIRFLAGQLSLDIDLRTLDKLCAAEMLVRSSVGFSFKHKYLQDVSYSLLPEELKEQLHRAAAKFYEQVALKMSQLLGVTPSASSKLHETDSHVSIPDSLISNKSFVHRVKDRIATGAKLFGHQPLLRNSSNKSHGHDSMKVHLKLNKARDYIAKLCYHWSKAGDKLDAVERAISCHVLAGDQALSSSSLREAREILQIALNMVIKHSSKHPVLERHRGPLLRRIGQCHMSQGEKDECQECLQQCLQALGFERRAVESTDDRRYAARFWAEKFKYSRRNVLRHVGLTRFLTMHSPQELQVLEEAANAYELLGRVSLLDHRRLQAGYFAIRALNLGLSLPVLTPVVARAYASLCLVESASHHSRSSMVDLYKRKALETAELLGELGQVSFTLQAAGVHYAGNARWEAANEYLSRAAEIALQLQDKRQWEECISHQGHLEYYRGDFAQSKRLYMEAQSSASERGDKQMLNRCNAGIAANLIVMGDTDGAMDILKSTNSYGQQALCLLRSNQAREALDKALAVKDRFKGVRTKYYVLKAFASTAEVILQLLEGSHATAGIERQPMNAAASASPLPHRRQSMWLRSSKTTWGSSKKSKLRASCAPHSDRDLVKSENILEDSDKLSAVAVEWIDKMDEFGKIYPVARPRALLLRGRYLMIQGIVTEGISTLKSGLAVAKSLRMDYEEGLAYYELGVHQVSEFEATKLLTMAREKFQSVGAAYDVSRCTTQLETRGWRLGEVSKKKRLARRSFARQNSRGPDGLGHNESFGELRSRNAGGVRRSTPISPDPNPPNYSMGQPAAAPASSSPLLMQSASSLNDTHGQRSRLTID</sequence>
<dbReference type="PANTHER" id="PTHR16305:SF28">
    <property type="entry name" value="GUANYLATE CYCLASE DOMAIN-CONTAINING PROTEIN"/>
    <property type="match status" value="1"/>
</dbReference>
<evidence type="ECO:0000313" key="4">
    <source>
        <dbReference type="EMBL" id="KAL1515655.1"/>
    </source>
</evidence>
<dbReference type="SUPFAM" id="SSF48452">
    <property type="entry name" value="TPR-like"/>
    <property type="match status" value="1"/>
</dbReference>
<organism evidence="4 5">
    <name type="scientific">Prymnesium parvum</name>
    <name type="common">Toxic golden alga</name>
    <dbReference type="NCBI Taxonomy" id="97485"/>
    <lineage>
        <taxon>Eukaryota</taxon>
        <taxon>Haptista</taxon>
        <taxon>Haptophyta</taxon>
        <taxon>Prymnesiophyceae</taxon>
        <taxon>Prymnesiales</taxon>
        <taxon>Prymnesiaceae</taxon>
        <taxon>Prymnesium</taxon>
    </lineage>
</organism>
<comment type="caution">
    <text evidence="4">The sequence shown here is derived from an EMBL/GenBank/DDBJ whole genome shotgun (WGS) entry which is preliminary data.</text>
</comment>
<dbReference type="GO" id="GO:0004016">
    <property type="term" value="F:adenylate cyclase activity"/>
    <property type="evidence" value="ECO:0007669"/>
    <property type="project" value="TreeGrafter"/>
</dbReference>
<feature type="region of interest" description="Disordered" evidence="3">
    <location>
        <begin position="217"/>
        <end position="465"/>
    </location>
</feature>
<dbReference type="InterPro" id="IPR029787">
    <property type="entry name" value="Nucleotide_cyclase"/>
</dbReference>
<accession>A0AB34JB87</accession>
<keyword evidence="1" id="KW-0547">Nucleotide-binding</keyword>
<evidence type="ECO:0000313" key="5">
    <source>
        <dbReference type="Proteomes" id="UP001515480"/>
    </source>
</evidence>
<dbReference type="EMBL" id="JBGBPQ010000011">
    <property type="protein sequence ID" value="KAL1515655.1"/>
    <property type="molecule type" value="Genomic_DNA"/>
</dbReference>
<feature type="compositionally biased region" description="Low complexity" evidence="3">
    <location>
        <begin position="1514"/>
        <end position="1536"/>
    </location>
</feature>
<feature type="region of interest" description="Disordered" evidence="3">
    <location>
        <begin position="1465"/>
        <end position="1549"/>
    </location>
</feature>
<feature type="compositionally biased region" description="Polar residues" evidence="3">
    <location>
        <begin position="240"/>
        <end position="250"/>
    </location>
</feature>
<dbReference type="InterPro" id="IPR011990">
    <property type="entry name" value="TPR-like_helical_dom_sf"/>
</dbReference>
<dbReference type="Proteomes" id="UP001515480">
    <property type="component" value="Unassembled WGS sequence"/>
</dbReference>
<keyword evidence="2" id="KW-0067">ATP-binding</keyword>
<evidence type="ECO:0000256" key="3">
    <source>
        <dbReference type="SAM" id="MobiDB-lite"/>
    </source>
</evidence>
<dbReference type="Gene3D" id="3.30.70.1230">
    <property type="entry name" value="Nucleotide cyclase"/>
    <property type="match status" value="1"/>
</dbReference>
<keyword evidence="5" id="KW-1185">Reference proteome</keyword>
<feature type="compositionally biased region" description="Low complexity" evidence="3">
    <location>
        <begin position="306"/>
        <end position="324"/>
    </location>
</feature>
<feature type="compositionally biased region" description="Basic and acidic residues" evidence="3">
    <location>
        <begin position="221"/>
        <end position="239"/>
    </location>
</feature>
<evidence type="ECO:0000256" key="2">
    <source>
        <dbReference type="ARBA" id="ARBA00022840"/>
    </source>
</evidence>